<sequence>MKQLIQNTLAPFAFILIMFSHLSFAATPEQEVGHLISFIAKSNAVFIRNGDKHTSQEAADHLAMKYKKAQRYAKTADDFIENLASKSSWSGKVYTVILTDGTKLTANDWLTVELTQFRKTEKPQ</sequence>
<keyword evidence="3" id="KW-1185">Reference proteome</keyword>
<dbReference type="Proteomes" id="UP001388366">
    <property type="component" value="Unassembled WGS sequence"/>
</dbReference>
<evidence type="ECO:0000313" key="2">
    <source>
        <dbReference type="EMBL" id="MEM5552277.1"/>
    </source>
</evidence>
<gene>
    <name evidence="2" type="ORF">WNY63_16250</name>
</gene>
<dbReference type="InterPro" id="IPR035242">
    <property type="entry name" value="DUF5329"/>
</dbReference>
<feature type="chain" id="PRO_5046710049" evidence="1">
    <location>
        <begin position="26"/>
        <end position="124"/>
    </location>
</feature>
<comment type="caution">
    <text evidence="2">The sequence shown here is derived from an EMBL/GenBank/DDBJ whole genome shotgun (WGS) entry which is preliminary data.</text>
</comment>
<protein>
    <submittedName>
        <fullName evidence="2">DUF5329 domain-containing protein</fullName>
    </submittedName>
</protein>
<dbReference type="EMBL" id="JBBMQU010000034">
    <property type="protein sequence ID" value="MEM5552277.1"/>
    <property type="molecule type" value="Genomic_DNA"/>
</dbReference>
<dbReference type="Pfam" id="PF17263">
    <property type="entry name" value="DUF5329"/>
    <property type="match status" value="1"/>
</dbReference>
<keyword evidence="1" id="KW-0732">Signal</keyword>
<name>A0ABU9U5F4_9GAMM</name>
<reference evidence="2 3" key="1">
    <citation type="submission" date="2024-03" db="EMBL/GenBank/DDBJ databases">
        <title>Community enrichment and isolation of bacterial strains for fucoidan degradation.</title>
        <authorList>
            <person name="Sichert A."/>
        </authorList>
    </citation>
    <scope>NUCLEOTIDE SEQUENCE [LARGE SCALE GENOMIC DNA]</scope>
    <source>
        <strain evidence="2 3">AS81</strain>
    </source>
</reference>
<evidence type="ECO:0000313" key="3">
    <source>
        <dbReference type="Proteomes" id="UP001388366"/>
    </source>
</evidence>
<dbReference type="RefSeq" id="WP_342884304.1">
    <property type="nucleotide sequence ID" value="NZ_JBBMQU010000034.1"/>
</dbReference>
<organism evidence="2 3">
    <name type="scientific">Pseudoalteromonas neustonica</name>
    <dbReference type="NCBI Taxonomy" id="1840331"/>
    <lineage>
        <taxon>Bacteria</taxon>
        <taxon>Pseudomonadati</taxon>
        <taxon>Pseudomonadota</taxon>
        <taxon>Gammaproteobacteria</taxon>
        <taxon>Alteromonadales</taxon>
        <taxon>Pseudoalteromonadaceae</taxon>
        <taxon>Pseudoalteromonas</taxon>
    </lineage>
</organism>
<evidence type="ECO:0000256" key="1">
    <source>
        <dbReference type="SAM" id="SignalP"/>
    </source>
</evidence>
<proteinExistence type="predicted"/>
<feature type="signal peptide" evidence="1">
    <location>
        <begin position="1"/>
        <end position="25"/>
    </location>
</feature>
<accession>A0ABU9U5F4</accession>